<proteinExistence type="predicted"/>
<protein>
    <recommendedName>
        <fullName evidence="6">Nitronate monooxygenase domain-containing protein</fullName>
    </recommendedName>
</protein>
<evidence type="ECO:0000313" key="5">
    <source>
        <dbReference type="Proteomes" id="UP001305414"/>
    </source>
</evidence>
<name>A0AAN7Z526_9PEZI</name>
<reference evidence="4 5" key="1">
    <citation type="submission" date="2023-10" db="EMBL/GenBank/DDBJ databases">
        <title>Draft genome sequence of Xylaria bambusicola isolate GMP-LS, the root and basal stem rot pathogen of sugarcane in Indonesia.</title>
        <authorList>
            <person name="Selvaraj P."/>
            <person name="Muralishankar V."/>
            <person name="Muruganantham S."/>
            <person name="Sp S."/>
            <person name="Haryani S."/>
            <person name="Lau K.J.X."/>
            <person name="Naqvi N.I."/>
        </authorList>
    </citation>
    <scope>NUCLEOTIDE SEQUENCE [LARGE SCALE GENOMIC DNA]</scope>
    <source>
        <strain evidence="4">GMP-LS</strain>
    </source>
</reference>
<dbReference type="SUPFAM" id="SSF51412">
    <property type="entry name" value="Inosine monophosphate dehydrogenase (IMPDH)"/>
    <property type="match status" value="1"/>
</dbReference>
<keyword evidence="5" id="KW-1185">Reference proteome</keyword>
<sequence length="358" mass="36931">MPSKLLTDYPWTTGPVIINAPMAGFAGSALAMAVTQAGGIGTIGSADNITALGTDLQAVADAFSSPSSSYLSASTFYQSTGLLPVGVGMLLFLTTIDAVVPVLQPHPPAFLWLFAAPTLSDYAPWATALRAALPQTRIWIQVGSATAATEVARTAAPDVLVIQGSDAGGHGFARGASVISLLPETAVRLAADPSVEQAGTNITLVAAGGIVEGRGAAAALALGAAGVVMGTRFLAANETVVHSTYRAAMLSTSDGALDTARAPVFDELKGPTIWPPLYDGRAIASLSYLDWTNGVDIEVIRQRYAEAATRDNMGFSDRAPVWAGTGVALVNEVQPARDIVRSVREGTKKALRKALEAI</sequence>
<accession>A0AAN7Z526</accession>
<dbReference type="InterPro" id="IPR013785">
    <property type="entry name" value="Aldolase_TIM"/>
</dbReference>
<evidence type="ECO:0000256" key="2">
    <source>
        <dbReference type="ARBA" id="ARBA00022643"/>
    </source>
</evidence>
<gene>
    <name evidence="4" type="ORF">RRF57_005777</name>
</gene>
<dbReference type="GO" id="GO:0018580">
    <property type="term" value="F:nitronate monooxygenase activity"/>
    <property type="evidence" value="ECO:0007669"/>
    <property type="project" value="InterPro"/>
</dbReference>
<organism evidence="4 5">
    <name type="scientific">Xylaria bambusicola</name>
    <dbReference type="NCBI Taxonomy" id="326684"/>
    <lineage>
        <taxon>Eukaryota</taxon>
        <taxon>Fungi</taxon>
        <taxon>Dikarya</taxon>
        <taxon>Ascomycota</taxon>
        <taxon>Pezizomycotina</taxon>
        <taxon>Sordariomycetes</taxon>
        <taxon>Xylariomycetidae</taxon>
        <taxon>Xylariales</taxon>
        <taxon>Xylariaceae</taxon>
        <taxon>Xylaria</taxon>
    </lineage>
</organism>
<comment type="caution">
    <text evidence="4">The sequence shown here is derived from an EMBL/GenBank/DDBJ whole genome shotgun (WGS) entry which is preliminary data.</text>
</comment>
<evidence type="ECO:0000256" key="1">
    <source>
        <dbReference type="ARBA" id="ARBA00022630"/>
    </source>
</evidence>
<dbReference type="Proteomes" id="UP001305414">
    <property type="component" value="Unassembled WGS sequence"/>
</dbReference>
<evidence type="ECO:0008006" key="6">
    <source>
        <dbReference type="Google" id="ProtNLM"/>
    </source>
</evidence>
<dbReference type="PANTHER" id="PTHR32332:SF34">
    <property type="entry name" value="2-NITROPROPANE DIOXYGENASE FAMILY, PUTATIVE-RELATED"/>
    <property type="match status" value="1"/>
</dbReference>
<dbReference type="Pfam" id="PF03060">
    <property type="entry name" value="NMO"/>
    <property type="match status" value="1"/>
</dbReference>
<keyword evidence="1" id="KW-0285">Flavoprotein</keyword>
<dbReference type="InterPro" id="IPR004136">
    <property type="entry name" value="NMO"/>
</dbReference>
<dbReference type="CDD" id="cd04730">
    <property type="entry name" value="NPD_like"/>
    <property type="match status" value="1"/>
</dbReference>
<keyword evidence="2" id="KW-0288">FMN</keyword>
<evidence type="ECO:0000256" key="3">
    <source>
        <dbReference type="ARBA" id="ARBA00023002"/>
    </source>
</evidence>
<dbReference type="Gene3D" id="3.20.20.70">
    <property type="entry name" value="Aldolase class I"/>
    <property type="match status" value="1"/>
</dbReference>
<keyword evidence="3" id="KW-0560">Oxidoreductase</keyword>
<evidence type="ECO:0000313" key="4">
    <source>
        <dbReference type="EMBL" id="KAK5630062.1"/>
    </source>
</evidence>
<dbReference type="PANTHER" id="PTHR32332">
    <property type="entry name" value="2-NITROPROPANE DIOXYGENASE"/>
    <property type="match status" value="1"/>
</dbReference>
<dbReference type="EMBL" id="JAWHQM010000013">
    <property type="protein sequence ID" value="KAK5630062.1"/>
    <property type="molecule type" value="Genomic_DNA"/>
</dbReference>
<dbReference type="AlphaFoldDB" id="A0AAN7Z526"/>